<dbReference type="EMBL" id="HBUF01312143">
    <property type="protein sequence ID" value="CAG6693389.1"/>
    <property type="molecule type" value="Transcribed_RNA"/>
</dbReference>
<sequence length="132" mass="14945">MNRKRVGESRKFIFCEEIIILRSPFFLPSFLLSALLSYSASLSLLPSLLPSFLPSAFLSYSASPCLLFPSLLSSHYTSLSFPLFLSHILILLKSFLVFLPHMHPFSLSPSLSFSLLSFIFYLLLNTNTVFLK</sequence>
<keyword evidence="1" id="KW-1133">Transmembrane helix</keyword>
<evidence type="ECO:0000256" key="1">
    <source>
        <dbReference type="SAM" id="Phobius"/>
    </source>
</evidence>
<proteinExistence type="predicted"/>
<protein>
    <submittedName>
        <fullName evidence="2">Uncharacterized protein</fullName>
    </submittedName>
</protein>
<feature type="transmembrane region" description="Helical" evidence="1">
    <location>
        <begin position="79"/>
        <end position="99"/>
    </location>
</feature>
<organism evidence="2">
    <name type="scientific">Cacopsylla melanoneura</name>
    <dbReference type="NCBI Taxonomy" id="428564"/>
    <lineage>
        <taxon>Eukaryota</taxon>
        <taxon>Metazoa</taxon>
        <taxon>Ecdysozoa</taxon>
        <taxon>Arthropoda</taxon>
        <taxon>Hexapoda</taxon>
        <taxon>Insecta</taxon>
        <taxon>Pterygota</taxon>
        <taxon>Neoptera</taxon>
        <taxon>Paraneoptera</taxon>
        <taxon>Hemiptera</taxon>
        <taxon>Sternorrhyncha</taxon>
        <taxon>Psylloidea</taxon>
        <taxon>Psyllidae</taxon>
        <taxon>Psyllinae</taxon>
        <taxon>Cacopsylla</taxon>
    </lineage>
</organism>
<name>A0A8D8TUW1_9HEMI</name>
<keyword evidence="1" id="KW-0812">Transmembrane</keyword>
<feature type="transmembrane region" description="Helical" evidence="1">
    <location>
        <begin position="52"/>
        <end position="72"/>
    </location>
</feature>
<dbReference type="AlphaFoldDB" id="A0A8D8TUW1"/>
<feature type="transmembrane region" description="Helical" evidence="1">
    <location>
        <begin position="105"/>
        <end position="124"/>
    </location>
</feature>
<reference evidence="2" key="1">
    <citation type="submission" date="2021-05" db="EMBL/GenBank/DDBJ databases">
        <authorList>
            <person name="Alioto T."/>
            <person name="Alioto T."/>
            <person name="Gomez Garrido J."/>
        </authorList>
    </citation>
    <scope>NUCLEOTIDE SEQUENCE</scope>
</reference>
<accession>A0A8D8TUW1</accession>
<keyword evidence="1" id="KW-0472">Membrane</keyword>
<evidence type="ECO:0000313" key="2">
    <source>
        <dbReference type="EMBL" id="CAG6693389.1"/>
    </source>
</evidence>
<feature type="transmembrane region" description="Helical" evidence="1">
    <location>
        <begin position="20"/>
        <end position="40"/>
    </location>
</feature>